<evidence type="ECO:0000259" key="5">
    <source>
        <dbReference type="Pfam" id="PF08548"/>
    </source>
</evidence>
<comment type="subcellular location">
    <subcellularLocation>
        <location evidence="2">Secreted</location>
    </subcellularLocation>
</comment>
<dbReference type="Proteomes" id="UP001597302">
    <property type="component" value="Unassembled WGS sequence"/>
</dbReference>
<dbReference type="InterPro" id="IPR018511">
    <property type="entry name" value="Hemolysin-typ_Ca-bd_CS"/>
</dbReference>
<dbReference type="EMBL" id="JBHTOQ010000003">
    <property type="protein sequence ID" value="MFD1479991.1"/>
    <property type="molecule type" value="Genomic_DNA"/>
</dbReference>
<evidence type="ECO:0000256" key="1">
    <source>
        <dbReference type="ARBA" id="ARBA00001913"/>
    </source>
</evidence>
<keyword evidence="3" id="KW-0964">Secreted</keyword>
<comment type="caution">
    <text evidence="6">The sequence shown here is derived from an EMBL/GenBank/DDBJ whole genome shotgun (WGS) entry which is preliminary data.</text>
</comment>
<dbReference type="InterPro" id="IPR013858">
    <property type="entry name" value="Peptidase_M10B_C"/>
</dbReference>
<evidence type="ECO:0000256" key="2">
    <source>
        <dbReference type="ARBA" id="ARBA00004613"/>
    </source>
</evidence>
<dbReference type="PROSITE" id="PS00330">
    <property type="entry name" value="HEMOLYSIN_CALCIUM"/>
    <property type="match status" value="5"/>
</dbReference>
<accession>A0ABW4DTW2</accession>
<dbReference type="Pfam" id="PF08548">
    <property type="entry name" value="Peptidase_M10_C"/>
    <property type="match status" value="1"/>
</dbReference>
<proteinExistence type="predicted"/>
<evidence type="ECO:0000313" key="7">
    <source>
        <dbReference type="Proteomes" id="UP001597302"/>
    </source>
</evidence>
<keyword evidence="7" id="KW-1185">Reference proteome</keyword>
<dbReference type="PANTHER" id="PTHR38340:SF1">
    <property type="entry name" value="S-LAYER PROTEIN"/>
    <property type="match status" value="1"/>
</dbReference>
<organism evidence="6 7">
    <name type="scientific">Paracoccus nototheniae</name>
    <dbReference type="NCBI Taxonomy" id="2489002"/>
    <lineage>
        <taxon>Bacteria</taxon>
        <taxon>Pseudomonadati</taxon>
        <taxon>Pseudomonadota</taxon>
        <taxon>Alphaproteobacteria</taxon>
        <taxon>Rhodobacterales</taxon>
        <taxon>Paracoccaceae</taxon>
        <taxon>Paracoccus</taxon>
    </lineage>
</organism>
<sequence length="448" mass="47166">MARVFAYRGFDQLNFDLSALYYNSLGFEFSDNINLDRDGRILEDMLAVAYEWNGDIFGIGFAGSRFRMDGDRVTGGTLQAIAEVRAVNGSFEEMWEMDGLNLPLTDIYNATLTRSTADDVRLIGRMLSGNDLFELSFEADRAFGMAGHDTLIGNGGDDTLGGGAGDDRLFGGLGQDRLMLDAGNDAIFGGVGQDWVIMQGPAAIRVDLAVATQQNTRQGMDIITGVEHAAGGAGNDTLLGDAQANILQGGAGNDQLTGRAGADRLVGGLGHDRLDGGDGFDMLIGNAGTDTLIGGRGNDTLDGGMGNDRLDGGIDRDRLWGGTGNDTLIGGSNGDVLTGGAGADVFVFRALTDSRVGQGDLITDFQRGTDRIDVSGIALWNIPGNPPFEFGGFGALQPGTPGQLTFHHHQGDGLRETQVLLDIDGDGRADAIIRMTGILTLTEGDFIL</sequence>
<dbReference type="Pfam" id="PF00353">
    <property type="entry name" value="HemolysinCabind"/>
    <property type="match status" value="2"/>
</dbReference>
<dbReference type="InterPro" id="IPR001343">
    <property type="entry name" value="Hemolysn_Ca-bd"/>
</dbReference>
<dbReference type="SUPFAM" id="SSF51120">
    <property type="entry name" value="beta-Roll"/>
    <property type="match status" value="3"/>
</dbReference>
<protein>
    <submittedName>
        <fullName evidence="6">Calcium-binding protein</fullName>
    </submittedName>
</protein>
<gene>
    <name evidence="6" type="ORF">ACFQ5P_01655</name>
</gene>
<feature type="domain" description="Peptidase M10 serralysin C-terminal" evidence="5">
    <location>
        <begin position="319"/>
        <end position="447"/>
    </location>
</feature>
<dbReference type="PANTHER" id="PTHR38340">
    <property type="entry name" value="S-LAYER PROTEIN"/>
    <property type="match status" value="1"/>
</dbReference>
<dbReference type="RefSeq" id="WP_131575489.1">
    <property type="nucleotide sequence ID" value="NZ_CBCSAJ010000035.1"/>
</dbReference>
<dbReference type="PRINTS" id="PR00313">
    <property type="entry name" value="CABNDNGRPT"/>
</dbReference>
<evidence type="ECO:0000313" key="6">
    <source>
        <dbReference type="EMBL" id="MFD1479991.1"/>
    </source>
</evidence>
<dbReference type="Gene3D" id="2.150.10.10">
    <property type="entry name" value="Serralysin-like metalloprotease, C-terminal"/>
    <property type="match status" value="3"/>
</dbReference>
<keyword evidence="4" id="KW-0677">Repeat</keyword>
<reference evidence="7" key="1">
    <citation type="journal article" date="2019" name="Int. J. Syst. Evol. Microbiol.">
        <title>The Global Catalogue of Microorganisms (GCM) 10K type strain sequencing project: providing services to taxonomists for standard genome sequencing and annotation.</title>
        <authorList>
            <consortium name="The Broad Institute Genomics Platform"/>
            <consortium name="The Broad Institute Genome Sequencing Center for Infectious Disease"/>
            <person name="Wu L."/>
            <person name="Ma J."/>
        </authorList>
    </citation>
    <scope>NUCLEOTIDE SEQUENCE [LARGE SCALE GENOMIC DNA]</scope>
    <source>
        <strain evidence="7">CCM 8875</strain>
    </source>
</reference>
<evidence type="ECO:0000256" key="3">
    <source>
        <dbReference type="ARBA" id="ARBA00022525"/>
    </source>
</evidence>
<dbReference type="InterPro" id="IPR011049">
    <property type="entry name" value="Serralysin-like_metalloprot_C"/>
</dbReference>
<name>A0ABW4DTW2_9RHOB</name>
<evidence type="ECO:0000256" key="4">
    <source>
        <dbReference type="ARBA" id="ARBA00022737"/>
    </source>
</evidence>
<dbReference type="InterPro" id="IPR050557">
    <property type="entry name" value="RTX_toxin/Mannuronan_C5-epim"/>
</dbReference>
<comment type="cofactor">
    <cofactor evidence="1">
        <name>Ca(2+)</name>
        <dbReference type="ChEBI" id="CHEBI:29108"/>
    </cofactor>
</comment>